<dbReference type="InterPro" id="IPR014016">
    <property type="entry name" value="UvrD-like_ATP-bd"/>
</dbReference>
<evidence type="ECO:0000256" key="9">
    <source>
        <dbReference type="ARBA" id="ARBA00034808"/>
    </source>
</evidence>
<evidence type="ECO:0000256" key="5">
    <source>
        <dbReference type="ARBA" id="ARBA00022840"/>
    </source>
</evidence>
<proteinExistence type="inferred from homology"/>
<feature type="domain" description="UvrD-like helicase C-terminal" evidence="13">
    <location>
        <begin position="295"/>
        <end position="572"/>
    </location>
</feature>
<comment type="similarity">
    <text evidence="1">Belongs to the helicase family. UvrD subfamily.</text>
</comment>
<dbReference type="PANTHER" id="PTHR11070:SF2">
    <property type="entry name" value="ATP-DEPENDENT DNA HELICASE SRS2"/>
    <property type="match status" value="1"/>
</dbReference>
<dbReference type="CDD" id="cd18807">
    <property type="entry name" value="SF1_C_UvrD"/>
    <property type="match status" value="1"/>
</dbReference>
<dbReference type="Gene3D" id="1.10.486.10">
    <property type="entry name" value="PCRA, domain 4"/>
    <property type="match status" value="1"/>
</dbReference>
<evidence type="ECO:0000256" key="7">
    <source>
        <dbReference type="ARBA" id="ARBA00023235"/>
    </source>
</evidence>
<dbReference type="PROSITE" id="PS51198">
    <property type="entry name" value="UVRD_HELICASE_ATP_BIND"/>
    <property type="match status" value="1"/>
</dbReference>
<dbReference type="AlphaFoldDB" id="A0A6J7JA84"/>
<dbReference type="PANTHER" id="PTHR11070">
    <property type="entry name" value="UVRD / RECB / PCRA DNA HELICASE FAMILY MEMBER"/>
    <property type="match status" value="1"/>
</dbReference>
<organism evidence="14">
    <name type="scientific">freshwater metagenome</name>
    <dbReference type="NCBI Taxonomy" id="449393"/>
    <lineage>
        <taxon>unclassified sequences</taxon>
        <taxon>metagenomes</taxon>
        <taxon>ecological metagenomes</taxon>
    </lineage>
</organism>
<comment type="catalytic activity">
    <reaction evidence="10">
        <text>ATP + H2O = ADP + phosphate + H(+)</text>
        <dbReference type="Rhea" id="RHEA:13065"/>
        <dbReference type="ChEBI" id="CHEBI:15377"/>
        <dbReference type="ChEBI" id="CHEBI:15378"/>
        <dbReference type="ChEBI" id="CHEBI:30616"/>
        <dbReference type="ChEBI" id="CHEBI:43474"/>
        <dbReference type="ChEBI" id="CHEBI:456216"/>
        <dbReference type="EC" id="5.6.2.4"/>
    </reaction>
</comment>
<dbReference type="Gene3D" id="3.40.50.300">
    <property type="entry name" value="P-loop containing nucleotide triphosphate hydrolases"/>
    <property type="match status" value="2"/>
</dbReference>
<dbReference type="GO" id="GO:0000725">
    <property type="term" value="P:recombinational repair"/>
    <property type="evidence" value="ECO:0007669"/>
    <property type="project" value="TreeGrafter"/>
</dbReference>
<keyword evidence="7" id="KW-0413">Isomerase</keyword>
<evidence type="ECO:0000259" key="13">
    <source>
        <dbReference type="PROSITE" id="PS51217"/>
    </source>
</evidence>
<feature type="region of interest" description="Disordered" evidence="11">
    <location>
        <begin position="662"/>
        <end position="697"/>
    </location>
</feature>
<dbReference type="PROSITE" id="PS51217">
    <property type="entry name" value="UVRD_HELICASE_CTER"/>
    <property type="match status" value="1"/>
</dbReference>
<evidence type="ECO:0000256" key="11">
    <source>
        <dbReference type="SAM" id="MobiDB-lite"/>
    </source>
</evidence>
<dbReference type="InterPro" id="IPR000212">
    <property type="entry name" value="DNA_helicase_UvrD/REP"/>
</dbReference>
<evidence type="ECO:0000256" key="10">
    <source>
        <dbReference type="ARBA" id="ARBA00048988"/>
    </source>
</evidence>
<dbReference type="CDD" id="cd17932">
    <property type="entry name" value="DEXQc_UvrD"/>
    <property type="match status" value="1"/>
</dbReference>
<dbReference type="EC" id="5.6.2.4" evidence="9"/>
<dbReference type="InterPro" id="IPR014017">
    <property type="entry name" value="DNA_helicase_UvrD-like_C"/>
</dbReference>
<keyword evidence="5" id="KW-0067">ATP-binding</keyword>
<accession>A0A6J7JA84</accession>
<dbReference type="GO" id="GO:0005524">
    <property type="term" value="F:ATP binding"/>
    <property type="evidence" value="ECO:0007669"/>
    <property type="project" value="UniProtKB-KW"/>
</dbReference>
<dbReference type="GO" id="GO:0043138">
    <property type="term" value="F:3'-5' DNA helicase activity"/>
    <property type="evidence" value="ECO:0007669"/>
    <property type="project" value="UniProtKB-EC"/>
</dbReference>
<dbReference type="FunFam" id="1.10.10.160:FF:000001">
    <property type="entry name" value="ATP-dependent DNA helicase"/>
    <property type="match status" value="1"/>
</dbReference>
<dbReference type="InterPro" id="IPR027417">
    <property type="entry name" value="P-loop_NTPase"/>
</dbReference>
<dbReference type="GO" id="GO:0003677">
    <property type="term" value="F:DNA binding"/>
    <property type="evidence" value="ECO:0007669"/>
    <property type="project" value="UniProtKB-KW"/>
</dbReference>
<keyword evidence="4" id="KW-0347">Helicase</keyword>
<feature type="domain" description="UvrD-like helicase ATP-binding" evidence="12">
    <location>
        <begin position="15"/>
        <end position="294"/>
    </location>
</feature>
<dbReference type="FunFam" id="1.10.486.10:FF:000003">
    <property type="entry name" value="ATP-dependent DNA helicase"/>
    <property type="match status" value="1"/>
</dbReference>
<dbReference type="GO" id="GO:0016787">
    <property type="term" value="F:hydrolase activity"/>
    <property type="evidence" value="ECO:0007669"/>
    <property type="project" value="UniProtKB-KW"/>
</dbReference>
<keyword evidence="3" id="KW-0378">Hydrolase</keyword>
<evidence type="ECO:0000256" key="6">
    <source>
        <dbReference type="ARBA" id="ARBA00023125"/>
    </source>
</evidence>
<reference evidence="14" key="1">
    <citation type="submission" date="2020-05" db="EMBL/GenBank/DDBJ databases">
        <authorList>
            <person name="Chiriac C."/>
            <person name="Salcher M."/>
            <person name="Ghai R."/>
            <person name="Kavagutti S V."/>
        </authorList>
    </citation>
    <scope>NUCLEOTIDE SEQUENCE</scope>
</reference>
<keyword evidence="2" id="KW-0547">Nucleotide-binding</keyword>
<evidence type="ECO:0000256" key="2">
    <source>
        <dbReference type="ARBA" id="ARBA00022741"/>
    </source>
</evidence>
<sequence length="747" mass="82440">MADAPASAHLEHLLTGLNDPQRTAVAHGDGPLLVLAGAGSGKTRVLTHRVAWLIGSGHARSGEILAITFTNKAAQEMRERVEVLLGHSTRSMWVMTFHAACARILRAEAPRLGYTRQFTIYDQSDSRRLVKQCIEELDLDIKRFTPSAIQHQISDAKNKLRDAAAYSEQVGDYFERTVADVYALYERALHRMNAMDFDDLIGRTVDVLRLFPEVRDRYRATFRYVLVDEYQDTNHAQYELLQQIAGEHGNLMVVGDDAQSVYGFRGADIRNILDFQDDFPDAVTVKLEQNYRSTQTILDAANAVIANNRAQMEKHLFTELGTGDPIVVRELDDEHAEARYVAGEIERLVDEGLSRSEIAVFYRMNSQSRVLEDTLIRREIGYQIIGGTKFYERAEIKDAVAYLTLLANPQDAVSFQRVANTPRRGIGQTSLSRVLSHANTMGISIWEAAASPAEVPGLGAAAVKSIGRFMETMGALRARSDDHVPVGDLIDAVLHESGYYDWLEAERTIEAQGRIENLQELVEVAREFDATAEEGEDRLDVFLQQIALVADADTRQDDSGLVTLMTLHNAKGLEYPIVYILGCEEGLFPHSRSIDEGSIEEERRLCYVGITRAMRNLTLTSARQRNVYGAATYGMPSRFIGELPPELLDREEARGGWAAARAASIGGTAPRPRATSWAAGNTSGAPAPAGDTGGGGSWRVGEDVVHAAFGEGVVTSVEPGGVIVVRFAADRSERKLMAEYAPIERRG</sequence>
<evidence type="ECO:0000256" key="1">
    <source>
        <dbReference type="ARBA" id="ARBA00009922"/>
    </source>
</evidence>
<dbReference type="Gene3D" id="1.10.10.160">
    <property type="match status" value="1"/>
</dbReference>
<name>A0A6J7JA84_9ZZZZ</name>
<dbReference type="Pfam" id="PF00580">
    <property type="entry name" value="UvrD-helicase"/>
    <property type="match status" value="1"/>
</dbReference>
<evidence type="ECO:0000256" key="3">
    <source>
        <dbReference type="ARBA" id="ARBA00022801"/>
    </source>
</evidence>
<evidence type="ECO:0000313" key="14">
    <source>
        <dbReference type="EMBL" id="CAB4940046.1"/>
    </source>
</evidence>
<evidence type="ECO:0000256" key="4">
    <source>
        <dbReference type="ARBA" id="ARBA00022806"/>
    </source>
</evidence>
<dbReference type="GO" id="GO:0005829">
    <property type="term" value="C:cytosol"/>
    <property type="evidence" value="ECO:0007669"/>
    <property type="project" value="TreeGrafter"/>
</dbReference>
<protein>
    <recommendedName>
        <fullName evidence="9">DNA 3'-5' helicase</fullName>
        <ecNumber evidence="9">5.6.2.4</ecNumber>
    </recommendedName>
</protein>
<evidence type="ECO:0000259" key="12">
    <source>
        <dbReference type="PROSITE" id="PS51198"/>
    </source>
</evidence>
<dbReference type="EMBL" id="CAFBMX010000009">
    <property type="protein sequence ID" value="CAB4940046.1"/>
    <property type="molecule type" value="Genomic_DNA"/>
</dbReference>
<comment type="catalytic activity">
    <reaction evidence="8">
        <text>Couples ATP hydrolysis with the unwinding of duplex DNA by translocating in the 3'-5' direction.</text>
        <dbReference type="EC" id="5.6.2.4"/>
    </reaction>
</comment>
<dbReference type="GO" id="GO:0033202">
    <property type="term" value="C:DNA helicase complex"/>
    <property type="evidence" value="ECO:0007669"/>
    <property type="project" value="TreeGrafter"/>
</dbReference>
<dbReference type="InterPro" id="IPR013986">
    <property type="entry name" value="DExx_box_DNA_helicase_dom_sf"/>
</dbReference>
<dbReference type="SUPFAM" id="SSF52540">
    <property type="entry name" value="P-loop containing nucleoside triphosphate hydrolases"/>
    <property type="match status" value="1"/>
</dbReference>
<evidence type="ECO:0000256" key="8">
    <source>
        <dbReference type="ARBA" id="ARBA00034617"/>
    </source>
</evidence>
<dbReference type="Pfam" id="PF13361">
    <property type="entry name" value="UvrD_C"/>
    <property type="match status" value="2"/>
</dbReference>
<keyword evidence="6" id="KW-0238">DNA-binding</keyword>
<gene>
    <name evidence="14" type="ORF">UFOPK3674_01767</name>
</gene>